<sequence length="267" mass="31084">MLQFLRLNHSKAGTLYEVLELPRTCSLTEIKLQFKKLSKKYHPDLNNHLEDEDKKVNSDQFMKIVDAYETLKDKHKKAEYDRSLSTNEWENSYYGESRNSGGSRLNRTRHRVHSFNDTDESTSTFSGEHKNYGDRFNVPHFNYNEHLSKHLKFEQRIINKKLTKQERDAILQQLTKNADLSDVSEELITKHLMRQVNRKAKGESILYRSTSNMSSSNPFMYQKPSTVQYGVHENETDYDDGSTLKAMVIIGGTTGSLFLALKWYLGN</sequence>
<reference evidence="2 3" key="1">
    <citation type="journal article" date="2011" name="Proc. Natl. Acad. Sci. U.S.A.">
        <title>Comparative genomics of xylose-fermenting fungi for enhanced biofuel production.</title>
        <authorList>
            <person name="Wohlbach D.J."/>
            <person name="Kuo A."/>
            <person name="Sato T.K."/>
            <person name="Potts K.M."/>
            <person name="Salamov A.A."/>
            <person name="LaButti K.M."/>
            <person name="Sun H."/>
            <person name="Clum A."/>
            <person name="Pangilinan J.L."/>
            <person name="Lindquist E.A."/>
            <person name="Lucas S."/>
            <person name="Lapidus A."/>
            <person name="Jin M."/>
            <person name="Gunawan C."/>
            <person name="Balan V."/>
            <person name="Dale B.E."/>
            <person name="Jeffries T.W."/>
            <person name="Zinkel R."/>
            <person name="Barry K.W."/>
            <person name="Grigoriev I.V."/>
            <person name="Gasch A.P."/>
        </authorList>
    </citation>
    <scope>NUCLEOTIDE SEQUENCE [LARGE SCALE GENOMIC DNA]</scope>
    <source>
        <strain evidence="3">ATCC 10573 / BCRC 21748 / CBS 615 / JCM 9827 / NBRC 10315 / NRRL Y-1498 / VKM Y-70</strain>
    </source>
</reference>
<dbReference type="PROSITE" id="PS00636">
    <property type="entry name" value="DNAJ_1"/>
    <property type="match status" value="1"/>
</dbReference>
<dbReference type="AlphaFoldDB" id="G3B1E7"/>
<dbReference type="Proteomes" id="UP000000707">
    <property type="component" value="Unassembled WGS sequence"/>
</dbReference>
<dbReference type="HOGENOM" id="CLU_927850_0_0_1"/>
<proteinExistence type="predicted"/>
<dbReference type="PANTHER" id="PTHR24074">
    <property type="entry name" value="CO-CHAPERONE PROTEIN DJLA"/>
    <property type="match status" value="1"/>
</dbReference>
<dbReference type="PROSITE" id="PS50076">
    <property type="entry name" value="DNAJ_2"/>
    <property type="match status" value="1"/>
</dbReference>
<dbReference type="SMART" id="SM00271">
    <property type="entry name" value="DnaJ"/>
    <property type="match status" value="1"/>
</dbReference>
<dbReference type="InterPro" id="IPR050817">
    <property type="entry name" value="DjlA_DnaK_co-chaperone"/>
</dbReference>
<dbReference type="EMBL" id="GL996515">
    <property type="protein sequence ID" value="EGV64953.1"/>
    <property type="molecule type" value="Genomic_DNA"/>
</dbReference>
<evidence type="ECO:0000313" key="2">
    <source>
        <dbReference type="EMBL" id="EGV64953.1"/>
    </source>
</evidence>
<gene>
    <name evidence="2" type="ORF">CANTEDRAFT_104283</name>
</gene>
<dbReference type="SUPFAM" id="SSF46565">
    <property type="entry name" value="Chaperone J-domain"/>
    <property type="match status" value="1"/>
</dbReference>
<name>G3B1E7_CANTC</name>
<dbReference type="Pfam" id="PF00226">
    <property type="entry name" value="DnaJ"/>
    <property type="match status" value="1"/>
</dbReference>
<dbReference type="eggNOG" id="KOG0715">
    <property type="taxonomic scope" value="Eukaryota"/>
</dbReference>
<feature type="domain" description="J" evidence="1">
    <location>
        <begin position="14"/>
        <end position="84"/>
    </location>
</feature>
<dbReference type="STRING" id="590646.G3B1E7"/>
<dbReference type="CDD" id="cd06257">
    <property type="entry name" value="DnaJ"/>
    <property type="match status" value="1"/>
</dbReference>
<dbReference type="InterPro" id="IPR018253">
    <property type="entry name" value="DnaJ_domain_CS"/>
</dbReference>
<protein>
    <submittedName>
        <fullName evidence="2">DnaJ-domain-containing protein</fullName>
    </submittedName>
</protein>
<dbReference type="InterPro" id="IPR036869">
    <property type="entry name" value="J_dom_sf"/>
</dbReference>
<keyword evidence="3" id="KW-1185">Reference proteome</keyword>
<organism evidence="3">
    <name type="scientific">Candida tenuis (strain ATCC 10573 / BCRC 21748 / CBS 615 / JCM 9827 / NBRC 10315 / NRRL Y-1498 / VKM Y-70)</name>
    <name type="common">Yeast</name>
    <name type="synonym">Yamadazyma tenuis</name>
    <dbReference type="NCBI Taxonomy" id="590646"/>
    <lineage>
        <taxon>Eukaryota</taxon>
        <taxon>Fungi</taxon>
        <taxon>Dikarya</taxon>
        <taxon>Ascomycota</taxon>
        <taxon>Saccharomycotina</taxon>
        <taxon>Pichiomycetes</taxon>
        <taxon>Debaryomycetaceae</taxon>
        <taxon>Yamadazyma</taxon>
    </lineage>
</organism>
<dbReference type="InterPro" id="IPR001623">
    <property type="entry name" value="DnaJ_domain"/>
</dbReference>
<dbReference type="PRINTS" id="PR00625">
    <property type="entry name" value="JDOMAIN"/>
</dbReference>
<dbReference type="Gene3D" id="1.10.287.110">
    <property type="entry name" value="DnaJ domain"/>
    <property type="match status" value="1"/>
</dbReference>
<evidence type="ECO:0000313" key="3">
    <source>
        <dbReference type="Proteomes" id="UP000000707"/>
    </source>
</evidence>
<evidence type="ECO:0000259" key="1">
    <source>
        <dbReference type="PROSITE" id="PS50076"/>
    </source>
</evidence>
<accession>G3B1E7</accession>
<dbReference type="OrthoDB" id="10250354at2759"/>